<dbReference type="GeneID" id="300577227"/>
<dbReference type="EMBL" id="PPTA01000006">
    <property type="protein sequence ID" value="TFB02755.1"/>
    <property type="molecule type" value="Genomic_DNA"/>
</dbReference>
<gene>
    <name evidence="4" type="ORF">CCMA1212_005520</name>
</gene>
<sequence>MTKLTVITGITSVQGSSVADAFIEDPDYTLRGVTRDPASEEAKTWASKGVEIVQGDFDDVKALEWAFHGANVIFGELVEYCDEVELRHGKNLADAAASAASTLEVYVFSSMADATKSSGGKYKTLYHMDSKARAAVYARSLKALKGKFSQVQAPAYFQVGTEWGLPVTPKKQPEGTWRKMGPGPGHKPIPFGDVRTDLGPCVKALVEQAPPDTNLFSVGEYLSWTDYLRIMCETKGSHVWSV</sequence>
<comment type="similarity">
    <text evidence="1">Belongs to the NmrA-type oxidoreductase family.</text>
</comment>
<dbReference type="PANTHER" id="PTHR42748">
    <property type="entry name" value="NITROGEN METABOLITE REPRESSION PROTEIN NMRA FAMILY MEMBER"/>
    <property type="match status" value="1"/>
</dbReference>
<comment type="caution">
    <text evidence="4">The sequence shown here is derived from an EMBL/GenBank/DDBJ whole genome shotgun (WGS) entry which is preliminary data.</text>
</comment>
<reference evidence="4 5" key="1">
    <citation type="submission" date="2018-01" db="EMBL/GenBank/DDBJ databases">
        <title>Genome characterization of the sugarcane-associated fungus Trichoderma ghanense CCMA-1212 and their application in lignocelulose bioconversion.</title>
        <authorList>
            <person name="Steindorff A.S."/>
            <person name="Mendes T.D."/>
            <person name="Vilela E.S.D."/>
            <person name="Rodrigues D.S."/>
            <person name="Formighieri E.F."/>
            <person name="Melo I.S."/>
            <person name="Favaro L.C.L."/>
        </authorList>
    </citation>
    <scope>NUCLEOTIDE SEQUENCE [LARGE SCALE GENOMIC DNA]</scope>
    <source>
        <strain evidence="4 5">CCMA-1212</strain>
    </source>
</reference>
<dbReference type="InterPro" id="IPR051164">
    <property type="entry name" value="NmrA-like_oxidored"/>
</dbReference>
<evidence type="ECO:0000313" key="4">
    <source>
        <dbReference type="EMBL" id="TFB02755.1"/>
    </source>
</evidence>
<evidence type="ECO:0000259" key="3">
    <source>
        <dbReference type="Pfam" id="PF05368"/>
    </source>
</evidence>
<dbReference type="InterPro" id="IPR036291">
    <property type="entry name" value="NAD(P)-bd_dom_sf"/>
</dbReference>
<dbReference type="PANTHER" id="PTHR42748:SF26">
    <property type="entry name" value="NMRA-LIKE DOMAIN-CONTAINING PROTEIN"/>
    <property type="match status" value="1"/>
</dbReference>
<evidence type="ECO:0000256" key="2">
    <source>
        <dbReference type="ARBA" id="ARBA00022857"/>
    </source>
</evidence>
<feature type="domain" description="NmrA-like" evidence="3">
    <location>
        <begin position="2"/>
        <end position="210"/>
    </location>
</feature>
<dbReference type="Gene3D" id="3.40.50.720">
    <property type="entry name" value="NAD(P)-binding Rossmann-like Domain"/>
    <property type="match status" value="1"/>
</dbReference>
<dbReference type="Pfam" id="PF05368">
    <property type="entry name" value="NmrA"/>
    <property type="match status" value="1"/>
</dbReference>
<accession>A0ABY2H5Z4</accession>
<protein>
    <submittedName>
        <fullName evidence="4">NmrA-like family domain-containing protein 1</fullName>
    </submittedName>
</protein>
<evidence type="ECO:0000256" key="1">
    <source>
        <dbReference type="ARBA" id="ARBA00006328"/>
    </source>
</evidence>
<dbReference type="RefSeq" id="XP_073558956.1">
    <property type="nucleotide sequence ID" value="XM_073702777.1"/>
</dbReference>
<organism evidence="4 5">
    <name type="scientific">Trichoderma ghanense</name>
    <dbReference type="NCBI Taxonomy" id="65468"/>
    <lineage>
        <taxon>Eukaryota</taxon>
        <taxon>Fungi</taxon>
        <taxon>Dikarya</taxon>
        <taxon>Ascomycota</taxon>
        <taxon>Pezizomycotina</taxon>
        <taxon>Sordariomycetes</taxon>
        <taxon>Hypocreomycetidae</taxon>
        <taxon>Hypocreales</taxon>
        <taxon>Hypocreaceae</taxon>
        <taxon>Trichoderma</taxon>
    </lineage>
</organism>
<evidence type="ECO:0000313" key="5">
    <source>
        <dbReference type="Proteomes" id="UP001642720"/>
    </source>
</evidence>
<proteinExistence type="inferred from homology"/>
<keyword evidence="5" id="KW-1185">Reference proteome</keyword>
<keyword evidence="2" id="KW-0521">NADP</keyword>
<dbReference type="Proteomes" id="UP001642720">
    <property type="component" value="Unassembled WGS sequence"/>
</dbReference>
<dbReference type="InterPro" id="IPR008030">
    <property type="entry name" value="NmrA-like"/>
</dbReference>
<dbReference type="SUPFAM" id="SSF51735">
    <property type="entry name" value="NAD(P)-binding Rossmann-fold domains"/>
    <property type="match status" value="1"/>
</dbReference>
<name>A0ABY2H5Z4_9HYPO</name>